<evidence type="ECO:0000256" key="1">
    <source>
        <dbReference type="ARBA" id="ARBA00004141"/>
    </source>
</evidence>
<evidence type="ECO:0000256" key="4">
    <source>
        <dbReference type="ARBA" id="ARBA00023136"/>
    </source>
</evidence>
<organism evidence="7 8">
    <name type="scientific">Micromonospora yangpuensis</name>
    <dbReference type="NCBI Taxonomy" id="683228"/>
    <lineage>
        <taxon>Bacteria</taxon>
        <taxon>Bacillati</taxon>
        <taxon>Actinomycetota</taxon>
        <taxon>Actinomycetes</taxon>
        <taxon>Micromonosporales</taxon>
        <taxon>Micromonosporaceae</taxon>
        <taxon>Micromonospora</taxon>
    </lineage>
</organism>
<evidence type="ECO:0000259" key="6">
    <source>
        <dbReference type="Pfam" id="PF04932"/>
    </source>
</evidence>
<feature type="transmembrane region" description="Helical" evidence="5">
    <location>
        <begin position="199"/>
        <end position="219"/>
    </location>
</feature>
<keyword evidence="4 5" id="KW-0472">Membrane</keyword>
<keyword evidence="2 5" id="KW-0812">Transmembrane</keyword>
<dbReference type="Proteomes" id="UP000198937">
    <property type="component" value="Unassembled WGS sequence"/>
</dbReference>
<keyword evidence="3 5" id="KW-1133">Transmembrane helix</keyword>
<feature type="transmembrane region" description="Helical" evidence="5">
    <location>
        <begin position="84"/>
        <end position="103"/>
    </location>
</feature>
<dbReference type="Pfam" id="PF04932">
    <property type="entry name" value="Wzy_C"/>
    <property type="match status" value="1"/>
</dbReference>
<dbReference type="EMBL" id="FMIA01000002">
    <property type="protein sequence ID" value="SCL53141.1"/>
    <property type="molecule type" value="Genomic_DNA"/>
</dbReference>
<feature type="transmembrane region" description="Helical" evidence="5">
    <location>
        <begin position="109"/>
        <end position="128"/>
    </location>
</feature>
<proteinExistence type="predicted"/>
<gene>
    <name evidence="7" type="ORF">GA0070617_2279</name>
</gene>
<evidence type="ECO:0000256" key="5">
    <source>
        <dbReference type="SAM" id="Phobius"/>
    </source>
</evidence>
<dbReference type="RefSeq" id="WP_091436228.1">
    <property type="nucleotide sequence ID" value="NZ_BMMJ01000004.1"/>
</dbReference>
<accession>A0A1C6UGR6</accession>
<dbReference type="InterPro" id="IPR007016">
    <property type="entry name" value="O-antigen_ligase-rel_domated"/>
</dbReference>
<dbReference type="AlphaFoldDB" id="A0A1C6UGR6"/>
<name>A0A1C6UGR6_9ACTN</name>
<keyword evidence="7" id="KW-0436">Ligase</keyword>
<dbReference type="GO" id="GO:0016020">
    <property type="term" value="C:membrane"/>
    <property type="evidence" value="ECO:0007669"/>
    <property type="project" value="UniProtKB-SubCell"/>
</dbReference>
<protein>
    <submittedName>
        <fullName evidence="7">O-antigen ligase like membrane protein</fullName>
    </submittedName>
</protein>
<dbReference type="PANTHER" id="PTHR37422:SF13">
    <property type="entry name" value="LIPOPOLYSACCHARIDE BIOSYNTHESIS PROTEIN PA4999-RELATED"/>
    <property type="match status" value="1"/>
</dbReference>
<reference evidence="7 8" key="1">
    <citation type="submission" date="2016-06" db="EMBL/GenBank/DDBJ databases">
        <authorList>
            <person name="Kjaerup R.B."/>
            <person name="Dalgaard T.S."/>
            <person name="Juul-Madsen H.R."/>
        </authorList>
    </citation>
    <scope>NUCLEOTIDE SEQUENCE [LARGE SCALE GENOMIC DNA]</scope>
    <source>
        <strain evidence="7 8">DSM 45577</strain>
    </source>
</reference>
<feature type="transmembrane region" description="Helical" evidence="5">
    <location>
        <begin position="135"/>
        <end position="154"/>
    </location>
</feature>
<dbReference type="InterPro" id="IPR051533">
    <property type="entry name" value="WaaL-like"/>
</dbReference>
<comment type="subcellular location">
    <subcellularLocation>
        <location evidence="1">Membrane</location>
        <topology evidence="1">Multi-pass membrane protein</topology>
    </subcellularLocation>
</comment>
<evidence type="ECO:0000256" key="3">
    <source>
        <dbReference type="ARBA" id="ARBA00022989"/>
    </source>
</evidence>
<dbReference type="PANTHER" id="PTHR37422">
    <property type="entry name" value="TEICHURONIC ACID BIOSYNTHESIS PROTEIN TUAE"/>
    <property type="match status" value="1"/>
</dbReference>
<feature type="transmembrane region" description="Helical" evidence="5">
    <location>
        <begin position="246"/>
        <end position="265"/>
    </location>
</feature>
<sequence>MPVDVPDSGELVSLLVLVGILVPLLCLIPVNAVVVLWGAVLPIYATSGVQTQFFDAARVGCAVVVLLRTRPSGTTTGWRNARSWLFLVGLLGCYVAVVGLLHGDTKTPTLGVSMVCSVLVAAVAARRAGLGGQILLGYALGVCCSASVVLLQALDLPNPARSMKFNGRLWGLGSNAPRVSLQLAIGCVLLLVRGLGAKPVIQLAAFSGMAVCFSALLAVGGREGIAALACALVVIMCQRLLRWWQLVTGAGVLAAAAVVISAVGIEMTTIDRFSDPYMGSEPGSGDFTTGRAALLGESLTAFSRHWLFGIGTDQFQILYNYSGRFHGATTPHVAPLTFAVAAGIVGGAIATYLFFRLAHLVFTSTTRPGDARTATAGAVGAALLVSALLEPTGPFQGVELTVLSVLAVTVLSERLAARGTPRGRSHRLPAVPVAGVQRAPMPSQALGERGTLLYPKR</sequence>
<evidence type="ECO:0000313" key="7">
    <source>
        <dbReference type="EMBL" id="SCL53141.1"/>
    </source>
</evidence>
<dbReference type="GO" id="GO:0016874">
    <property type="term" value="F:ligase activity"/>
    <property type="evidence" value="ECO:0007669"/>
    <property type="project" value="UniProtKB-KW"/>
</dbReference>
<feature type="transmembrane region" description="Helical" evidence="5">
    <location>
        <begin position="336"/>
        <end position="359"/>
    </location>
</feature>
<keyword evidence="8" id="KW-1185">Reference proteome</keyword>
<evidence type="ECO:0000313" key="8">
    <source>
        <dbReference type="Proteomes" id="UP000198937"/>
    </source>
</evidence>
<evidence type="ECO:0000256" key="2">
    <source>
        <dbReference type="ARBA" id="ARBA00022692"/>
    </source>
</evidence>
<feature type="transmembrane region" description="Helical" evidence="5">
    <location>
        <begin position="12"/>
        <end position="45"/>
    </location>
</feature>
<feature type="domain" description="O-antigen ligase-related" evidence="6">
    <location>
        <begin position="209"/>
        <end position="349"/>
    </location>
</feature>